<name>A0A833W2V4_9HYME</name>
<reference evidence="1" key="1">
    <citation type="submission" date="2019-11" db="EMBL/GenBank/DDBJ databases">
        <title>The nuclear and mitochondrial genomes of Frieseomelitta varia - a highly eusocial stingless bee (Meliponini) with a permanently sterile worker caste.</title>
        <authorList>
            <person name="Freitas F.C.P."/>
            <person name="Lourenco A.P."/>
            <person name="Nunes F.M.F."/>
            <person name="Paschoal A.R."/>
            <person name="Abreu F.C.P."/>
            <person name="Barbin F.O."/>
            <person name="Bataglia L."/>
            <person name="Cardoso-Junior C.A.M."/>
            <person name="Cervoni M.S."/>
            <person name="Silva S.R."/>
            <person name="Dalarmi F."/>
            <person name="Del Lama M.A."/>
            <person name="Depintor T.S."/>
            <person name="Ferreira K.M."/>
            <person name="Goria P.S."/>
            <person name="Jaskot M.C."/>
            <person name="Lago D.C."/>
            <person name="Luna-Lucena D."/>
            <person name="Moda L.M."/>
            <person name="Nascimento L."/>
            <person name="Pedrino M."/>
            <person name="Rabico F.O."/>
            <person name="Sanches F.C."/>
            <person name="Santos D.E."/>
            <person name="Santos C.G."/>
            <person name="Vieira J."/>
            <person name="Lopes T.F."/>
            <person name="Barchuk A.R."/>
            <person name="Hartfelder K."/>
            <person name="Simoes Z.L.P."/>
            <person name="Bitondi M.M.G."/>
            <person name="Pinheiro D.G."/>
        </authorList>
    </citation>
    <scope>NUCLEOTIDE SEQUENCE</scope>
    <source>
        <strain evidence="1">USP_RPSP 00005682</strain>
        <tissue evidence="1">Whole individual</tissue>
    </source>
</reference>
<evidence type="ECO:0000313" key="2">
    <source>
        <dbReference type="Proteomes" id="UP000655588"/>
    </source>
</evidence>
<evidence type="ECO:0000313" key="1">
    <source>
        <dbReference type="EMBL" id="KAF3422127.1"/>
    </source>
</evidence>
<gene>
    <name evidence="1" type="ORF">E2986_11275</name>
</gene>
<keyword evidence="2" id="KW-1185">Reference proteome</keyword>
<accession>A0A833W2V4</accession>
<sequence length="89" mass="10674">MCKSTPYDFYSPENAYMIRRITSMFLIVRLISLNKLTLSYWMTERHCNIENFTPLDTSRPENERNTNLTYGIDDIPPWYLCLFMALQNH</sequence>
<proteinExistence type="predicted"/>
<dbReference type="AlphaFoldDB" id="A0A833W2V4"/>
<comment type="caution">
    <text evidence="1">The sequence shown here is derived from an EMBL/GenBank/DDBJ whole genome shotgun (WGS) entry which is preliminary data.</text>
</comment>
<dbReference type="Proteomes" id="UP000655588">
    <property type="component" value="Unassembled WGS sequence"/>
</dbReference>
<organism evidence="1 2">
    <name type="scientific">Frieseomelitta varia</name>
    <dbReference type="NCBI Taxonomy" id="561572"/>
    <lineage>
        <taxon>Eukaryota</taxon>
        <taxon>Metazoa</taxon>
        <taxon>Ecdysozoa</taxon>
        <taxon>Arthropoda</taxon>
        <taxon>Hexapoda</taxon>
        <taxon>Insecta</taxon>
        <taxon>Pterygota</taxon>
        <taxon>Neoptera</taxon>
        <taxon>Endopterygota</taxon>
        <taxon>Hymenoptera</taxon>
        <taxon>Apocrita</taxon>
        <taxon>Aculeata</taxon>
        <taxon>Apoidea</taxon>
        <taxon>Anthophila</taxon>
        <taxon>Apidae</taxon>
        <taxon>Frieseomelitta</taxon>
    </lineage>
</organism>
<protein>
    <submittedName>
        <fullName evidence="1">Uncharacterized protein</fullName>
    </submittedName>
</protein>
<dbReference type="EMBL" id="WNWW01000773">
    <property type="protein sequence ID" value="KAF3422127.1"/>
    <property type="molecule type" value="Genomic_DNA"/>
</dbReference>